<dbReference type="OrthoDB" id="19045at2759"/>
<name>A0A8K0A8C6_BRALA</name>
<dbReference type="GO" id="GO:0046404">
    <property type="term" value="F:ATP-dependent polydeoxyribonucleotide 5'-hydroxyl-kinase activity"/>
    <property type="evidence" value="ECO:0007669"/>
    <property type="project" value="InterPro"/>
</dbReference>
<evidence type="ECO:0000256" key="3">
    <source>
        <dbReference type="ARBA" id="ARBA00022801"/>
    </source>
</evidence>
<dbReference type="NCBIfam" id="TIGR01663">
    <property type="entry name" value="PNK-3'Pase"/>
    <property type="match status" value="1"/>
</dbReference>
<dbReference type="InterPro" id="IPR006550">
    <property type="entry name" value="PNKP"/>
</dbReference>
<dbReference type="NCBIfam" id="TIGR01662">
    <property type="entry name" value="HAD-SF-IIIA"/>
    <property type="match status" value="1"/>
</dbReference>
<dbReference type="InterPro" id="IPR006551">
    <property type="entry name" value="Polynucleotide_phosphatase"/>
</dbReference>
<feature type="compositionally biased region" description="Polar residues" evidence="6">
    <location>
        <begin position="228"/>
        <end position="242"/>
    </location>
</feature>
<dbReference type="Gene3D" id="3.40.50.300">
    <property type="entry name" value="P-loop containing nucleotide triphosphate hydrolases"/>
    <property type="match status" value="1"/>
</dbReference>
<dbReference type="InterPro" id="IPR041388">
    <property type="entry name" value="FHA_2"/>
</dbReference>
<keyword evidence="4" id="KW-0234">DNA repair</keyword>
<dbReference type="Proteomes" id="UP000838412">
    <property type="component" value="Chromosome 7"/>
</dbReference>
<dbReference type="Pfam" id="PF13671">
    <property type="entry name" value="AAA_33"/>
    <property type="match status" value="1"/>
</dbReference>
<dbReference type="SUPFAM" id="SSF56784">
    <property type="entry name" value="HAD-like"/>
    <property type="match status" value="1"/>
</dbReference>
<comment type="subcellular location">
    <subcellularLocation>
        <location evidence="1">Nucleus</location>
    </subcellularLocation>
</comment>
<dbReference type="InterPro" id="IPR027417">
    <property type="entry name" value="P-loop_NTPase"/>
</dbReference>
<dbReference type="Gene3D" id="3.40.50.1000">
    <property type="entry name" value="HAD superfamily/HAD-like"/>
    <property type="match status" value="1"/>
</dbReference>
<keyword evidence="2" id="KW-0227">DNA damage</keyword>
<gene>
    <name evidence="8" type="primary">PNKP</name>
    <name evidence="8" type="ORF">BLAG_LOCUS22431</name>
</gene>
<feature type="compositionally biased region" description="Polar residues" evidence="6">
    <location>
        <begin position="119"/>
        <end position="132"/>
    </location>
</feature>
<evidence type="ECO:0000256" key="4">
    <source>
        <dbReference type="ARBA" id="ARBA00023204"/>
    </source>
</evidence>
<dbReference type="Pfam" id="PF17913">
    <property type="entry name" value="FHA_2"/>
    <property type="match status" value="1"/>
</dbReference>
<dbReference type="InterPro" id="IPR006549">
    <property type="entry name" value="HAD-SF_hydro_IIIA"/>
</dbReference>
<organism evidence="8 9">
    <name type="scientific">Branchiostoma lanceolatum</name>
    <name type="common">Common lancelet</name>
    <name type="synonym">Amphioxus lanceolatum</name>
    <dbReference type="NCBI Taxonomy" id="7740"/>
    <lineage>
        <taxon>Eukaryota</taxon>
        <taxon>Metazoa</taxon>
        <taxon>Chordata</taxon>
        <taxon>Cephalochordata</taxon>
        <taxon>Leptocardii</taxon>
        <taxon>Amphioxiformes</taxon>
        <taxon>Branchiostomatidae</taxon>
        <taxon>Branchiostoma</taxon>
    </lineage>
</organism>
<dbReference type="CDD" id="cd01625">
    <property type="entry name" value="HAD_PNP"/>
    <property type="match status" value="1"/>
</dbReference>
<dbReference type="AlphaFoldDB" id="A0A8K0A8C6"/>
<evidence type="ECO:0000313" key="8">
    <source>
        <dbReference type="EMBL" id="CAH1269970.1"/>
    </source>
</evidence>
<dbReference type="InterPro" id="IPR023214">
    <property type="entry name" value="HAD_sf"/>
</dbReference>
<feature type="domain" description="PNK FHA" evidence="7">
    <location>
        <begin position="4"/>
        <end position="72"/>
    </location>
</feature>
<dbReference type="InterPro" id="IPR013954">
    <property type="entry name" value="PNK3P"/>
</dbReference>
<dbReference type="EMBL" id="OV696692">
    <property type="protein sequence ID" value="CAH1269970.1"/>
    <property type="molecule type" value="Genomic_DNA"/>
</dbReference>
<evidence type="ECO:0000256" key="1">
    <source>
        <dbReference type="ARBA" id="ARBA00004123"/>
    </source>
</evidence>
<evidence type="ECO:0000256" key="5">
    <source>
        <dbReference type="ARBA" id="ARBA00023242"/>
    </source>
</evidence>
<dbReference type="CDD" id="cd22716">
    <property type="entry name" value="FHA_APTX_PNKP"/>
    <property type="match status" value="1"/>
</dbReference>
<dbReference type="Gene3D" id="2.60.200.20">
    <property type="match status" value="1"/>
</dbReference>
<evidence type="ECO:0000313" key="9">
    <source>
        <dbReference type="Proteomes" id="UP000838412"/>
    </source>
</evidence>
<dbReference type="GO" id="GO:0003690">
    <property type="term" value="F:double-stranded DNA binding"/>
    <property type="evidence" value="ECO:0007669"/>
    <property type="project" value="TreeGrafter"/>
</dbReference>
<evidence type="ECO:0000256" key="2">
    <source>
        <dbReference type="ARBA" id="ARBA00022763"/>
    </source>
</evidence>
<keyword evidence="5" id="KW-0539">Nucleus</keyword>
<dbReference type="SUPFAM" id="SSF52540">
    <property type="entry name" value="P-loop containing nucleoside triphosphate hydrolases"/>
    <property type="match status" value="1"/>
</dbReference>
<protein>
    <submittedName>
        <fullName evidence="8">PNKP protein</fullName>
    </submittedName>
</protein>
<proteinExistence type="predicted"/>
<dbReference type="Pfam" id="PF08645">
    <property type="entry name" value="PNK3P"/>
    <property type="match status" value="1"/>
</dbReference>
<keyword evidence="3" id="KW-0378">Hydrolase</keyword>
<dbReference type="InterPro" id="IPR036412">
    <property type="entry name" value="HAD-like_sf"/>
</dbReference>
<feature type="region of interest" description="Disordered" evidence="6">
    <location>
        <begin position="101"/>
        <end position="213"/>
    </location>
</feature>
<dbReference type="NCBIfam" id="TIGR01664">
    <property type="entry name" value="DNA-3'-Pase"/>
    <property type="match status" value="1"/>
</dbReference>
<feature type="region of interest" description="Disordered" evidence="6">
    <location>
        <begin position="228"/>
        <end position="257"/>
    </location>
</feature>
<dbReference type="InterPro" id="IPR008984">
    <property type="entry name" value="SMAD_FHA_dom_sf"/>
</dbReference>
<feature type="compositionally biased region" description="Basic and acidic residues" evidence="6">
    <location>
        <begin position="177"/>
        <end position="202"/>
    </location>
</feature>
<dbReference type="PANTHER" id="PTHR12083">
    <property type="entry name" value="BIFUNCTIONAL POLYNUCLEOTIDE PHOSPHATASE/KINASE"/>
    <property type="match status" value="1"/>
</dbReference>
<dbReference type="PANTHER" id="PTHR12083:SF9">
    <property type="entry name" value="BIFUNCTIONAL POLYNUCLEOTIDE PHOSPHATASE_KINASE"/>
    <property type="match status" value="1"/>
</dbReference>
<dbReference type="GO" id="GO:0005634">
    <property type="term" value="C:nucleus"/>
    <property type="evidence" value="ECO:0007669"/>
    <property type="project" value="UniProtKB-SubCell"/>
</dbReference>
<accession>A0A8K0A8C6</accession>
<reference evidence="8" key="1">
    <citation type="submission" date="2022-01" db="EMBL/GenBank/DDBJ databases">
        <authorList>
            <person name="Braso-Vives M."/>
        </authorList>
    </citation>
    <scope>NUCLEOTIDE SEQUENCE</scope>
</reference>
<keyword evidence="9" id="KW-1185">Reference proteome</keyword>
<sequence>MDKCVLVSADNSHAPIPLSHDQPVVLGRGPEIRIADKKCSRQQVELTANHDKKTVTLKQLGANPSSVGGKQLNPNETVTLHHGQDFCMLFDKFPQRVEFSSNADTSKHQHTSKVAKATKGQSTVKDSASSRKNILDFFQKKQGVKRLSSPEENPLPKKKPKPEKKLADMSDSEGSEEEGKSEQKRGDVQGKPSAKEKLKDMSDSEESDSEHRRDIQERLKHLGQMYEAQSPQKGAAKPNSNAGGKIKPGRSAIQSGNPTTDACWEEFGELLVYTSKGVQGCSKIASFDIDGTIIVTKSGRVFAQDTFDWKIAFSEVPGKLKKLVSEGYKVVFFTNQMGIQRGKINEKDYRRKVEDIVAKLGIAVQVYVARGSGKYRKPATGMWDHLVERGNDGVPVDRDASFYVGDAAGRLVNWAPGRKKDFACSDRLFALNIGLTFHTPEEYFLGYRKATFKLPEFDPRKLDADGPLYSPPTTSLTSSSPEVVVMVGCPASGKTFFVKQNLVSRGYVHVNRDVLGTWQKCVAACNRALAGGKSAVVDNTNPDAESRKRYVDCARQAKAQCRCFVMTASLDLCRHNNRFRDMTYTGAGHVKVADPVIFSYRKKFVEPQMSEGFDEIVKVNFVPKFEDKKLEAMYRQFSG</sequence>
<evidence type="ECO:0000256" key="6">
    <source>
        <dbReference type="SAM" id="MobiDB-lite"/>
    </source>
</evidence>
<dbReference type="SUPFAM" id="SSF49879">
    <property type="entry name" value="SMAD/FHA domain"/>
    <property type="match status" value="1"/>
</dbReference>
<dbReference type="FunFam" id="3.40.50.1000:FF:000078">
    <property type="entry name" value="Bifunctional polynucleotide phosphatase/kinase"/>
    <property type="match status" value="1"/>
</dbReference>
<evidence type="ECO:0000259" key="7">
    <source>
        <dbReference type="Pfam" id="PF17913"/>
    </source>
</evidence>
<dbReference type="GO" id="GO:0006281">
    <property type="term" value="P:DNA repair"/>
    <property type="evidence" value="ECO:0007669"/>
    <property type="project" value="UniProtKB-KW"/>
</dbReference>
<dbReference type="FunFam" id="3.40.50.300:FF:000737">
    <property type="entry name" value="Bifunctional polynucleotide phosphatase/kinase"/>
    <property type="match status" value="1"/>
</dbReference>
<dbReference type="GO" id="GO:0046403">
    <property type="term" value="F:polynucleotide 3'-phosphatase activity"/>
    <property type="evidence" value="ECO:0007669"/>
    <property type="project" value="InterPro"/>
</dbReference>